<feature type="domain" description="Glutamine amidotransferase type-2" evidence="6">
    <location>
        <begin position="1"/>
        <end position="75"/>
    </location>
</feature>
<evidence type="ECO:0000313" key="7">
    <source>
        <dbReference type="EMBL" id="GAH96380.1"/>
    </source>
</evidence>
<evidence type="ECO:0000256" key="2">
    <source>
        <dbReference type="ARBA" id="ARBA00012916"/>
    </source>
</evidence>
<dbReference type="PANTHER" id="PTHR10937">
    <property type="entry name" value="GLUCOSAMINE--FRUCTOSE-6-PHOSPHATE AMINOTRANSFERASE, ISOMERIZING"/>
    <property type="match status" value="1"/>
</dbReference>
<dbReference type="EC" id="2.6.1.16" evidence="2"/>
<dbReference type="InterPro" id="IPR029055">
    <property type="entry name" value="Ntn_hydrolases_N"/>
</dbReference>
<comment type="caution">
    <text evidence="7">The sequence shown here is derived from an EMBL/GenBank/DDBJ whole genome shotgun (WGS) entry which is preliminary data.</text>
</comment>
<accession>X1KRX5</accession>
<sequence>LDEFPNGAKLALAHTRWATHGPPTKINAHPHLDCSGKIAVIHNGILENFIELKAELKSKGHTFKSDTDTEVISHL</sequence>
<dbReference type="GO" id="GO:0004360">
    <property type="term" value="F:glutamine-fructose-6-phosphate transaminase (isomerizing) activity"/>
    <property type="evidence" value="ECO:0007669"/>
    <property type="project" value="UniProtKB-EC"/>
</dbReference>
<name>X1KRX5_9ZZZZ</name>
<dbReference type="AlphaFoldDB" id="X1KRX5"/>
<dbReference type="InterPro" id="IPR017932">
    <property type="entry name" value="GATase_2_dom"/>
</dbReference>
<keyword evidence="5" id="KW-0315">Glutamine amidotransferase</keyword>
<evidence type="ECO:0000256" key="3">
    <source>
        <dbReference type="ARBA" id="ARBA00022576"/>
    </source>
</evidence>
<feature type="non-terminal residue" evidence="7">
    <location>
        <position position="75"/>
    </location>
</feature>
<dbReference type="EMBL" id="BARU01048444">
    <property type="protein sequence ID" value="GAH96380.1"/>
    <property type="molecule type" value="Genomic_DNA"/>
</dbReference>
<evidence type="ECO:0000259" key="6">
    <source>
        <dbReference type="PROSITE" id="PS51278"/>
    </source>
</evidence>
<dbReference type="Pfam" id="PF13522">
    <property type="entry name" value="GATase_6"/>
    <property type="match status" value="1"/>
</dbReference>
<dbReference type="GO" id="GO:0006047">
    <property type="term" value="P:UDP-N-acetylglucosamine metabolic process"/>
    <property type="evidence" value="ECO:0007669"/>
    <property type="project" value="TreeGrafter"/>
</dbReference>
<dbReference type="Gene3D" id="3.60.20.10">
    <property type="entry name" value="Glutamine Phosphoribosylpyrophosphate, subunit 1, domain 1"/>
    <property type="match status" value="1"/>
</dbReference>
<protein>
    <recommendedName>
        <fullName evidence="2">glutamine--fructose-6-phosphate transaminase (isomerizing)</fullName>
        <ecNumber evidence="2">2.6.1.16</ecNumber>
    </recommendedName>
</protein>
<dbReference type="PANTHER" id="PTHR10937:SF0">
    <property type="entry name" value="GLUTAMINE--FRUCTOSE-6-PHOSPHATE TRANSAMINASE (ISOMERIZING)"/>
    <property type="match status" value="1"/>
</dbReference>
<dbReference type="GO" id="GO:0006002">
    <property type="term" value="P:fructose 6-phosphate metabolic process"/>
    <property type="evidence" value="ECO:0007669"/>
    <property type="project" value="TreeGrafter"/>
</dbReference>
<gene>
    <name evidence="7" type="ORF">S03H2_71999</name>
</gene>
<organism evidence="7">
    <name type="scientific">marine sediment metagenome</name>
    <dbReference type="NCBI Taxonomy" id="412755"/>
    <lineage>
        <taxon>unclassified sequences</taxon>
        <taxon>metagenomes</taxon>
        <taxon>ecological metagenomes</taxon>
    </lineage>
</organism>
<feature type="non-terminal residue" evidence="7">
    <location>
        <position position="1"/>
    </location>
</feature>
<keyword evidence="3" id="KW-0032">Aminotransferase</keyword>
<evidence type="ECO:0000256" key="5">
    <source>
        <dbReference type="ARBA" id="ARBA00022962"/>
    </source>
</evidence>
<evidence type="ECO:0000256" key="4">
    <source>
        <dbReference type="ARBA" id="ARBA00022679"/>
    </source>
</evidence>
<evidence type="ECO:0000256" key="1">
    <source>
        <dbReference type="ARBA" id="ARBA00001031"/>
    </source>
</evidence>
<comment type="catalytic activity">
    <reaction evidence="1">
        <text>D-fructose 6-phosphate + L-glutamine = D-glucosamine 6-phosphate + L-glutamate</text>
        <dbReference type="Rhea" id="RHEA:13237"/>
        <dbReference type="ChEBI" id="CHEBI:29985"/>
        <dbReference type="ChEBI" id="CHEBI:58359"/>
        <dbReference type="ChEBI" id="CHEBI:58725"/>
        <dbReference type="ChEBI" id="CHEBI:61527"/>
        <dbReference type="EC" id="2.6.1.16"/>
    </reaction>
</comment>
<dbReference type="PROSITE" id="PS51278">
    <property type="entry name" value="GATASE_TYPE_2"/>
    <property type="match status" value="1"/>
</dbReference>
<proteinExistence type="predicted"/>
<dbReference type="SUPFAM" id="SSF56235">
    <property type="entry name" value="N-terminal nucleophile aminohydrolases (Ntn hydrolases)"/>
    <property type="match status" value="1"/>
</dbReference>
<dbReference type="GO" id="GO:0006487">
    <property type="term" value="P:protein N-linked glycosylation"/>
    <property type="evidence" value="ECO:0007669"/>
    <property type="project" value="TreeGrafter"/>
</dbReference>
<reference evidence="7" key="1">
    <citation type="journal article" date="2014" name="Front. Microbiol.">
        <title>High frequency of phylogenetically diverse reductive dehalogenase-homologous genes in deep subseafloor sedimentary metagenomes.</title>
        <authorList>
            <person name="Kawai M."/>
            <person name="Futagami T."/>
            <person name="Toyoda A."/>
            <person name="Takaki Y."/>
            <person name="Nishi S."/>
            <person name="Hori S."/>
            <person name="Arai W."/>
            <person name="Tsubouchi T."/>
            <person name="Morono Y."/>
            <person name="Uchiyama I."/>
            <person name="Ito T."/>
            <person name="Fujiyama A."/>
            <person name="Inagaki F."/>
            <person name="Takami H."/>
        </authorList>
    </citation>
    <scope>NUCLEOTIDE SEQUENCE</scope>
    <source>
        <strain evidence="7">Expedition CK06-06</strain>
    </source>
</reference>
<keyword evidence="4" id="KW-0808">Transferase</keyword>